<comment type="cofactor">
    <cofactor evidence="2">
        <name>Mn(2+)</name>
        <dbReference type="ChEBI" id="CHEBI:29035"/>
    </cofactor>
</comment>
<dbReference type="PANTHER" id="PTHR11749">
    <property type="entry name" value="RIBULOSE-5-PHOSPHATE-3-EPIMERASE"/>
    <property type="match status" value="1"/>
</dbReference>
<evidence type="ECO:0000256" key="9">
    <source>
        <dbReference type="ARBA" id="ARBA00023235"/>
    </source>
</evidence>
<comment type="catalytic activity">
    <reaction evidence="1">
        <text>D-ribulose 5-phosphate = D-xylulose 5-phosphate</text>
        <dbReference type="Rhea" id="RHEA:13677"/>
        <dbReference type="ChEBI" id="CHEBI:57737"/>
        <dbReference type="ChEBI" id="CHEBI:58121"/>
        <dbReference type="EC" id="5.1.3.1"/>
    </reaction>
</comment>
<dbReference type="Proteomes" id="UP000295008">
    <property type="component" value="Unassembled WGS sequence"/>
</dbReference>
<gene>
    <name evidence="11" type="ORF">EDC14_1001310</name>
</gene>
<evidence type="ECO:0000256" key="7">
    <source>
        <dbReference type="ARBA" id="ARBA00013188"/>
    </source>
</evidence>
<dbReference type="GO" id="GO:0046872">
    <property type="term" value="F:metal ion binding"/>
    <property type="evidence" value="ECO:0007669"/>
    <property type="project" value="UniProtKB-KW"/>
</dbReference>
<keyword evidence="8" id="KW-0479">Metal-binding</keyword>
<comment type="cofactor">
    <cofactor evidence="5">
        <name>Fe(2+)</name>
        <dbReference type="ChEBI" id="CHEBI:29033"/>
    </cofactor>
</comment>
<dbReference type="OrthoDB" id="1645589at2"/>
<dbReference type="RefSeq" id="WP_132012411.1">
    <property type="nucleotide sequence ID" value="NZ_SLUN01000001.1"/>
</dbReference>
<dbReference type="Pfam" id="PF00834">
    <property type="entry name" value="Ribul_P_3_epim"/>
    <property type="match status" value="1"/>
</dbReference>
<organism evidence="11 12">
    <name type="scientific">Hydrogenispora ethanolica</name>
    <dbReference type="NCBI Taxonomy" id="1082276"/>
    <lineage>
        <taxon>Bacteria</taxon>
        <taxon>Bacillati</taxon>
        <taxon>Bacillota</taxon>
        <taxon>Hydrogenispora</taxon>
    </lineage>
</organism>
<comment type="caution">
    <text evidence="11">The sequence shown here is derived from an EMBL/GenBank/DDBJ whole genome shotgun (WGS) entry which is preliminary data.</text>
</comment>
<comment type="cofactor">
    <cofactor evidence="3">
        <name>Co(2+)</name>
        <dbReference type="ChEBI" id="CHEBI:48828"/>
    </cofactor>
</comment>
<dbReference type="InterPro" id="IPR013785">
    <property type="entry name" value="Aldolase_TIM"/>
</dbReference>
<evidence type="ECO:0000256" key="2">
    <source>
        <dbReference type="ARBA" id="ARBA00001936"/>
    </source>
</evidence>
<dbReference type="InterPro" id="IPR026019">
    <property type="entry name" value="Ribul_P_3_epim"/>
</dbReference>
<accession>A0A4R1SBS8</accession>
<dbReference type="CDD" id="cd00429">
    <property type="entry name" value="RPE"/>
    <property type="match status" value="1"/>
</dbReference>
<dbReference type="InterPro" id="IPR011060">
    <property type="entry name" value="RibuloseP-bd_barrel"/>
</dbReference>
<evidence type="ECO:0000256" key="5">
    <source>
        <dbReference type="ARBA" id="ARBA00001954"/>
    </source>
</evidence>
<proteinExistence type="inferred from homology"/>
<evidence type="ECO:0000256" key="3">
    <source>
        <dbReference type="ARBA" id="ARBA00001941"/>
    </source>
</evidence>
<evidence type="ECO:0000313" key="11">
    <source>
        <dbReference type="EMBL" id="TCL77025.1"/>
    </source>
</evidence>
<dbReference type="GO" id="GO:0006098">
    <property type="term" value="P:pentose-phosphate shunt"/>
    <property type="evidence" value="ECO:0007669"/>
    <property type="project" value="UniProtKB-UniRule"/>
</dbReference>
<dbReference type="GO" id="GO:0005975">
    <property type="term" value="P:carbohydrate metabolic process"/>
    <property type="evidence" value="ECO:0007669"/>
    <property type="project" value="InterPro"/>
</dbReference>
<sequence>MNKISPSVMCIPPLELKSQLKALERAGADQFHIDVMDGHFVSNFSLNQSIVAAVKQATGLPVDVHLMIEDPDRYIPEFAAAGADILIPHLEALRQPIRTLKLIRSQGRKAGIALNPATDINALPYLLDYLDVILVMTVEPGFAGQTLIPGVFGKLARLRGLLAEHGKAPDIMVDGQIMETTAPRLVAAGANVLVLGSSGLFNHPPAEFPDVVAAFRTLGAAAGAAGGGKGGRA</sequence>
<keyword evidence="12" id="KW-1185">Reference proteome</keyword>
<comment type="similarity">
    <text evidence="6">Belongs to the ribulose-phosphate 3-epimerase family.</text>
</comment>
<evidence type="ECO:0000256" key="1">
    <source>
        <dbReference type="ARBA" id="ARBA00001782"/>
    </source>
</evidence>
<dbReference type="EMBL" id="SLUN01000001">
    <property type="protein sequence ID" value="TCL77025.1"/>
    <property type="molecule type" value="Genomic_DNA"/>
</dbReference>
<dbReference type="EC" id="5.1.3.1" evidence="7 10"/>
<dbReference type="NCBIfam" id="TIGR01163">
    <property type="entry name" value="rpe"/>
    <property type="match status" value="1"/>
</dbReference>
<dbReference type="AlphaFoldDB" id="A0A4R1SBS8"/>
<protein>
    <recommendedName>
        <fullName evidence="7 10">Ribulose-phosphate 3-epimerase</fullName>
        <ecNumber evidence="7 10">5.1.3.1</ecNumber>
    </recommendedName>
</protein>
<keyword evidence="9" id="KW-0413">Isomerase</keyword>
<dbReference type="InterPro" id="IPR000056">
    <property type="entry name" value="Ribul_P_3_epim-like"/>
</dbReference>
<name>A0A4R1SBS8_HYDET</name>
<dbReference type="NCBIfam" id="NF004076">
    <property type="entry name" value="PRK05581.1-4"/>
    <property type="match status" value="1"/>
</dbReference>
<evidence type="ECO:0000256" key="10">
    <source>
        <dbReference type="NCBIfam" id="TIGR01163"/>
    </source>
</evidence>
<evidence type="ECO:0000256" key="6">
    <source>
        <dbReference type="ARBA" id="ARBA00009541"/>
    </source>
</evidence>
<dbReference type="FunFam" id="3.20.20.70:FF:000004">
    <property type="entry name" value="Ribulose-phosphate 3-epimerase"/>
    <property type="match status" value="1"/>
</dbReference>
<comment type="cofactor">
    <cofactor evidence="4">
        <name>Zn(2+)</name>
        <dbReference type="ChEBI" id="CHEBI:29105"/>
    </cofactor>
</comment>
<dbReference type="Gene3D" id="3.20.20.70">
    <property type="entry name" value="Aldolase class I"/>
    <property type="match status" value="1"/>
</dbReference>
<evidence type="ECO:0000256" key="8">
    <source>
        <dbReference type="ARBA" id="ARBA00022723"/>
    </source>
</evidence>
<reference evidence="11 12" key="1">
    <citation type="submission" date="2019-03" db="EMBL/GenBank/DDBJ databases">
        <title>Genomic Encyclopedia of Type Strains, Phase IV (KMG-IV): sequencing the most valuable type-strain genomes for metagenomic binning, comparative biology and taxonomic classification.</title>
        <authorList>
            <person name="Goeker M."/>
        </authorList>
    </citation>
    <scope>NUCLEOTIDE SEQUENCE [LARGE SCALE GENOMIC DNA]</scope>
    <source>
        <strain evidence="11 12">LX-B</strain>
    </source>
</reference>
<dbReference type="GO" id="GO:0005737">
    <property type="term" value="C:cytoplasm"/>
    <property type="evidence" value="ECO:0007669"/>
    <property type="project" value="UniProtKB-ARBA"/>
</dbReference>
<dbReference type="SUPFAM" id="SSF51366">
    <property type="entry name" value="Ribulose-phoshate binding barrel"/>
    <property type="match status" value="1"/>
</dbReference>
<dbReference type="GO" id="GO:0004750">
    <property type="term" value="F:D-ribulose-phosphate 3-epimerase activity"/>
    <property type="evidence" value="ECO:0007669"/>
    <property type="project" value="UniProtKB-UniRule"/>
</dbReference>
<evidence type="ECO:0000313" key="12">
    <source>
        <dbReference type="Proteomes" id="UP000295008"/>
    </source>
</evidence>
<dbReference type="PROSITE" id="PS01085">
    <property type="entry name" value="RIBUL_P_3_EPIMER_1"/>
    <property type="match status" value="1"/>
</dbReference>
<evidence type="ECO:0000256" key="4">
    <source>
        <dbReference type="ARBA" id="ARBA00001947"/>
    </source>
</evidence>